<sequence>MVLKVINSILILFSVYMGFKHGWGMVSADPKMLEMFGKWGMSKHAIIIFGAVGIFATVLILFPRTFFLGNFITAGSLLLIVALCLQQRDFKTALIELPFMILPLVMIYLKHPLAK</sequence>
<organism evidence="2 3">
    <name type="scientific">Imperialibacter roseus</name>
    <dbReference type="NCBI Taxonomy" id="1324217"/>
    <lineage>
        <taxon>Bacteria</taxon>
        <taxon>Pseudomonadati</taxon>
        <taxon>Bacteroidota</taxon>
        <taxon>Cytophagia</taxon>
        <taxon>Cytophagales</taxon>
        <taxon>Flammeovirgaceae</taxon>
        <taxon>Imperialibacter</taxon>
    </lineage>
</organism>
<reference evidence="2 3" key="1">
    <citation type="journal article" date="2023" name="Microbiol. Resour. Announc.">
        <title>Complete Genome Sequence of Imperialibacter roseus strain P4T.</title>
        <authorList>
            <person name="Tizabi D.R."/>
            <person name="Bachvaroff T."/>
            <person name="Hill R.T."/>
        </authorList>
    </citation>
    <scope>NUCLEOTIDE SEQUENCE [LARGE SCALE GENOMIC DNA]</scope>
    <source>
        <strain evidence="2 3">P4T</strain>
    </source>
</reference>
<keyword evidence="3" id="KW-1185">Reference proteome</keyword>
<gene>
    <name evidence="2" type="ORF">RT717_11280</name>
</gene>
<keyword evidence="1" id="KW-0812">Transmembrane</keyword>
<accession>A0ABZ0IXU8</accession>
<protein>
    <recommendedName>
        <fullName evidence="4">DoxX-like family protein</fullName>
    </recommendedName>
</protein>
<dbReference type="RefSeq" id="WP_317491839.1">
    <property type="nucleotide sequence ID" value="NZ_CP136051.1"/>
</dbReference>
<evidence type="ECO:0000313" key="3">
    <source>
        <dbReference type="Proteomes" id="UP001302349"/>
    </source>
</evidence>
<dbReference type="Proteomes" id="UP001302349">
    <property type="component" value="Chromosome"/>
</dbReference>
<name>A0ABZ0IXU8_9BACT</name>
<dbReference type="EMBL" id="CP136051">
    <property type="protein sequence ID" value="WOK09219.1"/>
    <property type="molecule type" value="Genomic_DNA"/>
</dbReference>
<evidence type="ECO:0000313" key="2">
    <source>
        <dbReference type="EMBL" id="WOK09219.1"/>
    </source>
</evidence>
<feature type="transmembrane region" description="Helical" evidence="1">
    <location>
        <begin position="92"/>
        <end position="109"/>
    </location>
</feature>
<keyword evidence="1" id="KW-0472">Membrane</keyword>
<feature type="transmembrane region" description="Helical" evidence="1">
    <location>
        <begin position="68"/>
        <end position="85"/>
    </location>
</feature>
<feature type="transmembrane region" description="Helical" evidence="1">
    <location>
        <begin position="44"/>
        <end position="62"/>
    </location>
</feature>
<keyword evidence="1" id="KW-1133">Transmembrane helix</keyword>
<evidence type="ECO:0000256" key="1">
    <source>
        <dbReference type="SAM" id="Phobius"/>
    </source>
</evidence>
<evidence type="ECO:0008006" key="4">
    <source>
        <dbReference type="Google" id="ProtNLM"/>
    </source>
</evidence>
<proteinExistence type="predicted"/>
<feature type="transmembrane region" description="Helical" evidence="1">
    <location>
        <begin position="6"/>
        <end position="23"/>
    </location>
</feature>